<feature type="transmembrane region" description="Helical" evidence="6">
    <location>
        <begin position="375"/>
        <end position="397"/>
    </location>
</feature>
<name>A0A7M1VL60_VIBPH</name>
<feature type="transmembrane region" description="Helical" evidence="6">
    <location>
        <begin position="211"/>
        <end position="235"/>
    </location>
</feature>
<feature type="transmembrane region" description="Helical" evidence="6">
    <location>
        <begin position="141"/>
        <end position="162"/>
    </location>
</feature>
<evidence type="ECO:0000256" key="1">
    <source>
        <dbReference type="ARBA" id="ARBA00004651"/>
    </source>
</evidence>
<gene>
    <name evidence="7" type="ORF">VP13_00012</name>
</gene>
<organism evidence="7">
    <name type="scientific">Vibrio parahaemolyticus</name>
    <dbReference type="NCBI Taxonomy" id="670"/>
    <lineage>
        <taxon>Bacteria</taxon>
        <taxon>Pseudomonadati</taxon>
        <taxon>Pseudomonadota</taxon>
        <taxon>Gammaproteobacteria</taxon>
        <taxon>Vibrionales</taxon>
        <taxon>Vibrionaceae</taxon>
        <taxon>Vibrio</taxon>
    </lineage>
</organism>
<accession>A0A7M1VL60</accession>
<keyword evidence="4 6" id="KW-1133">Transmembrane helix</keyword>
<keyword evidence="3 6" id="KW-0812">Transmembrane</keyword>
<keyword evidence="5 6" id="KW-0472">Membrane</keyword>
<feature type="transmembrane region" description="Helical" evidence="6">
    <location>
        <begin position="241"/>
        <end position="261"/>
    </location>
</feature>
<evidence type="ECO:0000256" key="3">
    <source>
        <dbReference type="ARBA" id="ARBA00022692"/>
    </source>
</evidence>
<comment type="subcellular location">
    <subcellularLocation>
        <location evidence="1">Cell membrane</location>
        <topology evidence="1">Multi-pass membrane protein</topology>
    </subcellularLocation>
</comment>
<feature type="transmembrane region" description="Helical" evidence="6">
    <location>
        <begin position="111"/>
        <end position="129"/>
    </location>
</feature>
<dbReference type="GO" id="GO:0005886">
    <property type="term" value="C:plasma membrane"/>
    <property type="evidence" value="ECO:0007669"/>
    <property type="project" value="UniProtKB-SubCell"/>
</dbReference>
<feature type="transmembrane region" description="Helical" evidence="6">
    <location>
        <begin position="318"/>
        <end position="335"/>
    </location>
</feature>
<feature type="transmembrane region" description="Helical" evidence="6">
    <location>
        <begin position="347"/>
        <end position="369"/>
    </location>
</feature>
<evidence type="ECO:0000313" key="7">
    <source>
        <dbReference type="EMBL" id="QOS15668.1"/>
    </source>
</evidence>
<feature type="transmembrane region" description="Helical" evidence="6">
    <location>
        <begin position="285"/>
        <end position="306"/>
    </location>
</feature>
<feature type="transmembrane region" description="Helical" evidence="6">
    <location>
        <begin position="80"/>
        <end position="99"/>
    </location>
</feature>
<dbReference type="RefSeq" id="WP_062888275.1">
    <property type="nucleotide sequence ID" value="NZ_LQGX01000004.1"/>
</dbReference>
<dbReference type="PANTHER" id="PTHR30250">
    <property type="entry name" value="PST FAMILY PREDICTED COLANIC ACID TRANSPORTER"/>
    <property type="match status" value="1"/>
</dbReference>
<sequence>MSFKNSAFWAITSNLIISIINIVGLKVLSGYLDSNSYGQELYLYSNAIIIGSIFGLGVGKVINEVQSTNDEYRDEIYKSVVKYSLVISCTLLTLCFVFIKSISLSLNVSEYQFAISTLICVLYVFDNFSRSFLIGRKVIKKISVSFLLFTVIGWLSSLFMFLFSVDYFYLKGMLLIFIFSVIYNNILIFRFDIDKKKYEKILFYKVVVNKLVPSIVSQLLGSLPQILISTYLIIFYDAKSVAVYVIAMYIFRAMLFIPAGIQRVMLPYLGGVNGGEQVLFVQKNILINTLISLPFLFVVFIFNDYISSLFSFDEYTSGHIFFYTVLAGFLSSLSAPIGQIIITMNRYYFSLLINFVWAFIYILMAYFFAKKQYHVEYIMLGLTISYVIHATISILYLKRLKNEISN</sequence>
<feature type="transmembrane region" description="Helical" evidence="6">
    <location>
        <begin position="168"/>
        <end position="191"/>
    </location>
</feature>
<proteinExistence type="predicted"/>
<feature type="transmembrane region" description="Helical" evidence="6">
    <location>
        <begin position="41"/>
        <end position="59"/>
    </location>
</feature>
<dbReference type="InterPro" id="IPR050833">
    <property type="entry name" value="Poly_Biosynth_Transport"/>
</dbReference>
<dbReference type="EMBL" id="MT898030">
    <property type="protein sequence ID" value="QOS15668.1"/>
    <property type="molecule type" value="Genomic_DNA"/>
</dbReference>
<evidence type="ECO:0000256" key="5">
    <source>
        <dbReference type="ARBA" id="ARBA00023136"/>
    </source>
</evidence>
<evidence type="ECO:0000256" key="4">
    <source>
        <dbReference type="ARBA" id="ARBA00022989"/>
    </source>
</evidence>
<keyword evidence="2" id="KW-1003">Cell membrane</keyword>
<evidence type="ECO:0000256" key="6">
    <source>
        <dbReference type="SAM" id="Phobius"/>
    </source>
</evidence>
<evidence type="ECO:0000256" key="2">
    <source>
        <dbReference type="ARBA" id="ARBA00022475"/>
    </source>
</evidence>
<reference evidence="7" key="1">
    <citation type="submission" date="2020-08" db="EMBL/GenBank/DDBJ databases">
        <title>Genetic structure, function and evolution of capsule biosynthesis loci in Vibrio parahaemolyticus.</title>
        <authorList>
            <person name="Li L."/>
            <person name="Bian S."/>
        </authorList>
    </citation>
    <scope>NUCLEOTIDE SEQUENCE</scope>
    <source>
        <strain evidence="7">VP13</strain>
    </source>
</reference>
<protein>
    <recommendedName>
        <fullName evidence="8">Polysaccharide biosynthesis protein</fullName>
    </recommendedName>
</protein>
<dbReference type="PANTHER" id="PTHR30250:SF11">
    <property type="entry name" value="O-ANTIGEN TRANSPORTER-RELATED"/>
    <property type="match status" value="1"/>
</dbReference>
<feature type="transmembrane region" description="Helical" evidence="6">
    <location>
        <begin position="7"/>
        <end position="29"/>
    </location>
</feature>
<evidence type="ECO:0008006" key="8">
    <source>
        <dbReference type="Google" id="ProtNLM"/>
    </source>
</evidence>
<dbReference type="AlphaFoldDB" id="A0A7M1VL60"/>